<accession>A0ACB8Y1X3</accession>
<evidence type="ECO:0000313" key="1">
    <source>
        <dbReference type="EMBL" id="KAI3677777.1"/>
    </source>
</evidence>
<proteinExistence type="predicted"/>
<comment type="caution">
    <text evidence="1">The sequence shown here is derived from an EMBL/GenBank/DDBJ whole genome shotgun (WGS) entry which is preliminary data.</text>
</comment>
<dbReference type="Proteomes" id="UP001055879">
    <property type="component" value="Linkage Group LG14"/>
</dbReference>
<reference evidence="2" key="1">
    <citation type="journal article" date="2022" name="Mol. Ecol. Resour.">
        <title>The genomes of chicory, endive, great burdock and yacon provide insights into Asteraceae palaeo-polyploidization history and plant inulin production.</title>
        <authorList>
            <person name="Fan W."/>
            <person name="Wang S."/>
            <person name="Wang H."/>
            <person name="Wang A."/>
            <person name="Jiang F."/>
            <person name="Liu H."/>
            <person name="Zhao H."/>
            <person name="Xu D."/>
            <person name="Zhang Y."/>
        </authorList>
    </citation>
    <scope>NUCLEOTIDE SEQUENCE [LARGE SCALE GENOMIC DNA]</scope>
    <source>
        <strain evidence="2">cv. Niubang</strain>
    </source>
</reference>
<organism evidence="1 2">
    <name type="scientific">Arctium lappa</name>
    <name type="common">Greater burdock</name>
    <name type="synonym">Lappa major</name>
    <dbReference type="NCBI Taxonomy" id="4217"/>
    <lineage>
        <taxon>Eukaryota</taxon>
        <taxon>Viridiplantae</taxon>
        <taxon>Streptophyta</taxon>
        <taxon>Embryophyta</taxon>
        <taxon>Tracheophyta</taxon>
        <taxon>Spermatophyta</taxon>
        <taxon>Magnoliopsida</taxon>
        <taxon>eudicotyledons</taxon>
        <taxon>Gunneridae</taxon>
        <taxon>Pentapetalae</taxon>
        <taxon>asterids</taxon>
        <taxon>campanulids</taxon>
        <taxon>Asterales</taxon>
        <taxon>Asteraceae</taxon>
        <taxon>Carduoideae</taxon>
        <taxon>Cardueae</taxon>
        <taxon>Arctiinae</taxon>
        <taxon>Arctium</taxon>
    </lineage>
</organism>
<gene>
    <name evidence="1" type="ORF">L6452_37047</name>
</gene>
<sequence length="245" mass="28074">MRLMSVITTYLSSPIINIISHPFSDDVEAPVDEPDSKEHEFARNWEDGSNPLGLEDQILSEIVDEHDNDGSASVPLPKNRKVGFYLFYCSFVILYIVCFLVIAYTYPLKPVCEIDDFKLPGYNEELSANMNEEMKESVYLNLTFHNRNRLISASYDHLNIIIYYIPPQSKSVYYLANTIAPGFHLHKLKHTIVKVHMPAPGLPGLLQLGLPLSVITIRVNLEFSVRFSCRAPCQHKQRFNMTFDF</sequence>
<protein>
    <submittedName>
        <fullName evidence="1">Uncharacterized protein</fullName>
    </submittedName>
</protein>
<name>A0ACB8Y1X3_ARCLA</name>
<reference evidence="1 2" key="2">
    <citation type="journal article" date="2022" name="Mol. Ecol. Resour.">
        <title>The genomes of chicory, endive, great burdock and yacon provide insights into Asteraceae paleo-polyploidization history and plant inulin production.</title>
        <authorList>
            <person name="Fan W."/>
            <person name="Wang S."/>
            <person name="Wang H."/>
            <person name="Wang A."/>
            <person name="Jiang F."/>
            <person name="Liu H."/>
            <person name="Zhao H."/>
            <person name="Xu D."/>
            <person name="Zhang Y."/>
        </authorList>
    </citation>
    <scope>NUCLEOTIDE SEQUENCE [LARGE SCALE GENOMIC DNA]</scope>
    <source>
        <strain evidence="2">cv. Niubang</strain>
    </source>
</reference>
<dbReference type="EMBL" id="CM042060">
    <property type="protein sequence ID" value="KAI3677777.1"/>
    <property type="molecule type" value="Genomic_DNA"/>
</dbReference>
<keyword evidence="2" id="KW-1185">Reference proteome</keyword>
<evidence type="ECO:0000313" key="2">
    <source>
        <dbReference type="Proteomes" id="UP001055879"/>
    </source>
</evidence>